<dbReference type="InterPro" id="IPR020941">
    <property type="entry name" value="SUFU-like_domain"/>
</dbReference>
<dbReference type="SUPFAM" id="SSF48403">
    <property type="entry name" value="Ankyrin repeat"/>
    <property type="match status" value="1"/>
</dbReference>
<evidence type="ECO:0000259" key="4">
    <source>
        <dbReference type="Pfam" id="PF05076"/>
    </source>
</evidence>
<dbReference type="PROSITE" id="PS50088">
    <property type="entry name" value="ANK_REPEAT"/>
    <property type="match status" value="3"/>
</dbReference>
<organism evidence="5 6">
    <name type="scientific">Bacillus wiedmannii</name>
    <dbReference type="NCBI Taxonomy" id="1890302"/>
    <lineage>
        <taxon>Bacteria</taxon>
        <taxon>Bacillati</taxon>
        <taxon>Bacillota</taxon>
        <taxon>Bacilli</taxon>
        <taxon>Bacillales</taxon>
        <taxon>Bacillaceae</taxon>
        <taxon>Bacillus</taxon>
        <taxon>Bacillus cereus group</taxon>
    </lineage>
</organism>
<protein>
    <recommendedName>
        <fullName evidence="4">Suppressor of fused-like domain-containing protein</fullName>
    </recommendedName>
</protein>
<dbReference type="PANTHER" id="PTHR24188:SF29">
    <property type="entry name" value="GH09064P"/>
    <property type="match status" value="1"/>
</dbReference>
<proteinExistence type="predicted"/>
<accession>A0A1C4EER6</accession>
<dbReference type="InterPro" id="IPR036770">
    <property type="entry name" value="Ankyrin_rpt-contain_sf"/>
</dbReference>
<evidence type="ECO:0000256" key="1">
    <source>
        <dbReference type="ARBA" id="ARBA00022737"/>
    </source>
</evidence>
<sequence length="381" mass="42807">MQNIQLAKEIRTAIKQNNVKGVVELIGSDTELLNMSMRPFGTFLHVAATHGKLEIVKRLIELGADINKRGDVYGGGALNQAASKGQFEIVRYLLTCGAEMDTSEPERNPLFGAIQGGYIDIVKLLIENGIDIHVKYTGEYMKNMNALAFAHEQGQIEIANLLDATKKGAYKDTGENEKTEILDYITEQFGPIEDTISEIIPGSKVSIDIQIILPSKKHDFITLVTTGMSDFAMDDSEDSKGFKYAELVLKLPANWPINKTELTYKDNYWPLKWLRMAAHIPHKYDGWLEEGVILPNGEPPMPFASNTELSCILIGRSKEVRSFVNSENRMINFYTLIPIYTEERIKALQKGHEYLIGKFDECGVSDVLDIKRENIGLKEQD</sequence>
<dbReference type="PROSITE" id="PS50297">
    <property type="entry name" value="ANK_REP_REGION"/>
    <property type="match status" value="3"/>
</dbReference>
<dbReference type="Pfam" id="PF12796">
    <property type="entry name" value="Ank_2"/>
    <property type="match status" value="1"/>
</dbReference>
<feature type="repeat" description="ANK" evidence="3">
    <location>
        <begin position="105"/>
        <end position="137"/>
    </location>
</feature>
<feature type="repeat" description="ANK" evidence="3">
    <location>
        <begin position="42"/>
        <end position="71"/>
    </location>
</feature>
<evidence type="ECO:0000256" key="3">
    <source>
        <dbReference type="PROSITE-ProRule" id="PRU00023"/>
    </source>
</evidence>
<dbReference type="AlphaFoldDB" id="A0A1C4EER6"/>
<evidence type="ECO:0000313" key="5">
    <source>
        <dbReference type="EMBL" id="SCC42088.1"/>
    </source>
</evidence>
<gene>
    <name evidence="5" type="ORF">BC05F1_03451</name>
</gene>
<dbReference type="Proteomes" id="UP000196052">
    <property type="component" value="Unassembled WGS sequence"/>
</dbReference>
<dbReference type="SMART" id="SM00248">
    <property type="entry name" value="ANK"/>
    <property type="match status" value="3"/>
</dbReference>
<dbReference type="Gene3D" id="1.25.40.20">
    <property type="entry name" value="Ankyrin repeat-containing domain"/>
    <property type="match status" value="1"/>
</dbReference>
<dbReference type="RefSeq" id="WP_088122646.1">
    <property type="nucleotide sequence ID" value="NZ_FMBE01000013.1"/>
</dbReference>
<dbReference type="Pfam" id="PF05076">
    <property type="entry name" value="SUFU"/>
    <property type="match status" value="1"/>
</dbReference>
<evidence type="ECO:0000256" key="2">
    <source>
        <dbReference type="ARBA" id="ARBA00023043"/>
    </source>
</evidence>
<feature type="repeat" description="ANK" evidence="3">
    <location>
        <begin position="73"/>
        <end position="105"/>
    </location>
</feature>
<keyword evidence="2 3" id="KW-0040">ANK repeat</keyword>
<dbReference type="EMBL" id="FMBE01000013">
    <property type="protein sequence ID" value="SCC42088.1"/>
    <property type="molecule type" value="Genomic_DNA"/>
</dbReference>
<dbReference type="PANTHER" id="PTHR24188">
    <property type="entry name" value="ANKYRIN REPEAT PROTEIN"/>
    <property type="match status" value="1"/>
</dbReference>
<feature type="domain" description="Suppressor of fused-like" evidence="4">
    <location>
        <begin position="205"/>
        <end position="373"/>
    </location>
</feature>
<name>A0A1C4EER6_9BACI</name>
<reference evidence="6" key="1">
    <citation type="submission" date="2016-08" db="EMBL/GenBank/DDBJ databases">
        <authorList>
            <person name="Loux V."/>
            <person name="Rue O."/>
        </authorList>
    </citation>
    <scope>NUCLEOTIDE SEQUENCE [LARGE SCALE GENOMIC DNA]</scope>
    <source>
        <strain evidence="6">INRA Bc05-F1</strain>
    </source>
</reference>
<evidence type="ECO:0000313" key="6">
    <source>
        <dbReference type="Proteomes" id="UP000196052"/>
    </source>
</evidence>
<keyword evidence="1" id="KW-0677">Repeat</keyword>
<dbReference type="InterPro" id="IPR002110">
    <property type="entry name" value="Ankyrin_rpt"/>
</dbReference>
<dbReference type="Pfam" id="PF00023">
    <property type="entry name" value="Ank"/>
    <property type="match status" value="1"/>
</dbReference>